<sequence>MNDKILEVKDLKLYYKTLRGYVKAIDGIDFEIKKGEILGVAGESGCGKSTLGNGLILLKKPLNYISGEAILNGTNIMNLKNKEMNKLRFKNLSIIPQFAMDAFSPTKKIKIFISDIVSQHGINPDKNFFDKVKERLSLVNLSPSILDNYSIELSGGMKQRLVMVISTLLDPDLLICDEVTSALDVSSQRFVANMISDFRDRKIIGSAMFITHDLSILYQVADRIMIMYAGHVAEIADSDIIIKSPKHPYTKALISSLPKNNVQYINEKLKGIEGTPPNLLNIGDGCRFRFRCKYATEICSKETPIQKKIDENHVISCWNYKQIEGDKNA</sequence>
<dbReference type="PROSITE" id="PS50893">
    <property type="entry name" value="ABC_TRANSPORTER_2"/>
    <property type="match status" value="1"/>
</dbReference>
<evidence type="ECO:0000313" key="6">
    <source>
        <dbReference type="Proteomes" id="UP000245921"/>
    </source>
</evidence>
<dbReference type="GO" id="GO:0015833">
    <property type="term" value="P:peptide transport"/>
    <property type="evidence" value="ECO:0007669"/>
    <property type="project" value="InterPro"/>
</dbReference>
<dbReference type="Pfam" id="PF08352">
    <property type="entry name" value="oligo_HPY"/>
    <property type="match status" value="1"/>
</dbReference>
<dbReference type="InterPro" id="IPR027417">
    <property type="entry name" value="P-loop_NTPase"/>
</dbReference>
<dbReference type="RefSeq" id="WP_109604018.1">
    <property type="nucleotide sequence ID" value="NZ_JAMHJO010000007.1"/>
</dbReference>
<dbReference type="Pfam" id="PF00005">
    <property type="entry name" value="ABC_tran"/>
    <property type="match status" value="1"/>
</dbReference>
<evidence type="ECO:0000256" key="3">
    <source>
        <dbReference type="ARBA" id="ARBA00022840"/>
    </source>
</evidence>
<name>A0AA45HJG8_9BACT</name>
<evidence type="ECO:0000259" key="4">
    <source>
        <dbReference type="PROSITE" id="PS50893"/>
    </source>
</evidence>
<keyword evidence="1" id="KW-0813">Transport</keyword>
<dbReference type="NCBIfam" id="TIGR01727">
    <property type="entry name" value="oligo_HPY"/>
    <property type="match status" value="1"/>
</dbReference>
<dbReference type="SMART" id="SM00382">
    <property type="entry name" value="AAA"/>
    <property type="match status" value="1"/>
</dbReference>
<dbReference type="InterPro" id="IPR017871">
    <property type="entry name" value="ABC_transporter-like_CS"/>
</dbReference>
<keyword evidence="2" id="KW-0547">Nucleotide-binding</keyword>
<organism evidence="5 6">
    <name type="scientific">Oceanotoga teriensis</name>
    <dbReference type="NCBI Taxonomy" id="515440"/>
    <lineage>
        <taxon>Bacteria</taxon>
        <taxon>Thermotogati</taxon>
        <taxon>Thermotogota</taxon>
        <taxon>Thermotogae</taxon>
        <taxon>Petrotogales</taxon>
        <taxon>Petrotogaceae</taxon>
        <taxon>Oceanotoga</taxon>
    </lineage>
</organism>
<dbReference type="InterPro" id="IPR003439">
    <property type="entry name" value="ABC_transporter-like_ATP-bd"/>
</dbReference>
<proteinExistence type="predicted"/>
<evidence type="ECO:0000256" key="2">
    <source>
        <dbReference type="ARBA" id="ARBA00022741"/>
    </source>
</evidence>
<dbReference type="AlphaFoldDB" id="A0AA45HJG8"/>
<gene>
    <name evidence="5" type="ORF">C7380_10378</name>
</gene>
<dbReference type="InterPro" id="IPR013563">
    <property type="entry name" value="Oligopep_ABC_C"/>
</dbReference>
<reference evidence="5 6" key="1">
    <citation type="submission" date="2018-05" db="EMBL/GenBank/DDBJ databases">
        <title>Genomic Encyclopedia of Type Strains, Phase IV (KMG-IV): sequencing the most valuable type-strain genomes for metagenomic binning, comparative biology and taxonomic classification.</title>
        <authorList>
            <person name="Goeker M."/>
        </authorList>
    </citation>
    <scope>NUCLEOTIDE SEQUENCE [LARGE SCALE GENOMIC DNA]</scope>
    <source>
        <strain evidence="5 6">DSM 24906</strain>
    </source>
</reference>
<dbReference type="GO" id="GO:0016887">
    <property type="term" value="F:ATP hydrolysis activity"/>
    <property type="evidence" value="ECO:0007669"/>
    <property type="project" value="InterPro"/>
</dbReference>
<keyword evidence="3 5" id="KW-0067">ATP-binding</keyword>
<evidence type="ECO:0000256" key="1">
    <source>
        <dbReference type="ARBA" id="ARBA00022448"/>
    </source>
</evidence>
<dbReference type="PROSITE" id="PS00211">
    <property type="entry name" value="ABC_TRANSPORTER_1"/>
    <property type="match status" value="1"/>
</dbReference>
<comment type="caution">
    <text evidence="5">The sequence shown here is derived from an EMBL/GenBank/DDBJ whole genome shotgun (WGS) entry which is preliminary data.</text>
</comment>
<dbReference type="Proteomes" id="UP000245921">
    <property type="component" value="Unassembled WGS sequence"/>
</dbReference>
<dbReference type="EMBL" id="QGGI01000003">
    <property type="protein sequence ID" value="PWJ95900.1"/>
    <property type="molecule type" value="Genomic_DNA"/>
</dbReference>
<dbReference type="Gene3D" id="3.40.50.300">
    <property type="entry name" value="P-loop containing nucleotide triphosphate hydrolases"/>
    <property type="match status" value="1"/>
</dbReference>
<accession>A0AA45HJG8</accession>
<dbReference type="PANTHER" id="PTHR43067:SF3">
    <property type="entry name" value="MALTOSE ABC TRANSPORTER, ATP-BINDING PROTEIN"/>
    <property type="match status" value="1"/>
</dbReference>
<dbReference type="InterPro" id="IPR003593">
    <property type="entry name" value="AAA+_ATPase"/>
</dbReference>
<dbReference type="PANTHER" id="PTHR43067">
    <property type="entry name" value="OLIGOPEPTIDE/DIPEPTIDE ABC TRANSPORTER, ATPASE SUBUNIT"/>
    <property type="match status" value="1"/>
</dbReference>
<keyword evidence="6" id="KW-1185">Reference proteome</keyword>
<protein>
    <submittedName>
        <fullName evidence="5">Peptide/nickel transport system ATP-binding protein</fullName>
    </submittedName>
</protein>
<dbReference type="SUPFAM" id="SSF52540">
    <property type="entry name" value="P-loop containing nucleoside triphosphate hydrolases"/>
    <property type="match status" value="1"/>
</dbReference>
<evidence type="ECO:0000313" key="5">
    <source>
        <dbReference type="EMBL" id="PWJ95900.1"/>
    </source>
</evidence>
<dbReference type="GO" id="GO:0005524">
    <property type="term" value="F:ATP binding"/>
    <property type="evidence" value="ECO:0007669"/>
    <property type="project" value="UniProtKB-KW"/>
</dbReference>
<feature type="domain" description="ABC transporter" evidence="4">
    <location>
        <begin position="6"/>
        <end position="254"/>
    </location>
</feature>
<dbReference type="CDD" id="cd03257">
    <property type="entry name" value="ABC_NikE_OppD_transporters"/>
    <property type="match status" value="1"/>
</dbReference>